<dbReference type="AlphaFoldDB" id="A0A7K4NNW4"/>
<evidence type="ECO:0000256" key="1">
    <source>
        <dbReference type="SAM" id="MobiDB-lite"/>
    </source>
</evidence>
<gene>
    <name evidence="2" type="ORF">HX804_03685</name>
</gene>
<comment type="caution">
    <text evidence="2">The sequence shown here is derived from an EMBL/GenBank/DDBJ whole genome shotgun (WGS) entry which is preliminary data.</text>
</comment>
<organism evidence="2 3">
    <name type="scientific">Marine Group I thaumarchaeote</name>
    <dbReference type="NCBI Taxonomy" id="2511932"/>
    <lineage>
        <taxon>Archaea</taxon>
        <taxon>Nitrososphaerota</taxon>
        <taxon>Marine Group I</taxon>
    </lineage>
</organism>
<reference evidence="2 3" key="1">
    <citation type="journal article" date="2019" name="Environ. Microbiol.">
        <title>Genomics insights into ecotype formation of ammonia-oxidizing archaea in the deep ocean.</title>
        <authorList>
            <person name="Wang Y."/>
            <person name="Huang J.M."/>
            <person name="Cui G.J."/>
            <person name="Nunoura T."/>
            <person name="Takaki Y."/>
            <person name="Li W.L."/>
            <person name="Li J."/>
            <person name="Gao Z.M."/>
            <person name="Takai K."/>
            <person name="Zhang A.Q."/>
            <person name="Stepanauskas R."/>
        </authorList>
    </citation>
    <scope>NUCLEOTIDE SEQUENCE [LARGE SCALE GENOMIC DNA]</scope>
    <source>
        <strain evidence="2 3">N8</strain>
    </source>
</reference>
<dbReference type="CDD" id="cd02518">
    <property type="entry name" value="GT2_SpsF"/>
    <property type="match status" value="1"/>
</dbReference>
<protein>
    <submittedName>
        <fullName evidence="2">Glycosyltransferase family protein</fullName>
    </submittedName>
</protein>
<dbReference type="Pfam" id="PF02348">
    <property type="entry name" value="CTP_transf_3"/>
    <property type="match status" value="1"/>
</dbReference>
<accession>A0A7K4NNW4</accession>
<dbReference type="SUPFAM" id="SSF53448">
    <property type="entry name" value="Nucleotide-diphospho-sugar transferases"/>
    <property type="match status" value="1"/>
</dbReference>
<dbReference type="InterPro" id="IPR029044">
    <property type="entry name" value="Nucleotide-diphossugar_trans"/>
</dbReference>
<dbReference type="GO" id="GO:0016740">
    <property type="term" value="F:transferase activity"/>
    <property type="evidence" value="ECO:0007669"/>
    <property type="project" value="UniProtKB-KW"/>
</dbReference>
<dbReference type="GO" id="GO:0005829">
    <property type="term" value="C:cytosol"/>
    <property type="evidence" value="ECO:0007669"/>
    <property type="project" value="TreeGrafter"/>
</dbReference>
<feature type="region of interest" description="Disordered" evidence="1">
    <location>
        <begin position="239"/>
        <end position="259"/>
    </location>
</feature>
<dbReference type="Gene3D" id="3.90.550.10">
    <property type="entry name" value="Spore Coat Polysaccharide Biosynthesis Protein SpsA, Chain A"/>
    <property type="match status" value="1"/>
</dbReference>
<dbReference type="InterPro" id="IPR003329">
    <property type="entry name" value="Cytidylyl_trans"/>
</dbReference>
<dbReference type="PANTHER" id="PTHR42866">
    <property type="entry name" value="3-DEOXY-MANNO-OCTULOSONATE CYTIDYLYLTRANSFERASE"/>
    <property type="match status" value="1"/>
</dbReference>
<evidence type="ECO:0000313" key="2">
    <source>
        <dbReference type="EMBL" id="NWK02390.1"/>
    </source>
</evidence>
<sequence length="259" mass="29949">MTIGCIVQARMGSTRLPGKVLMEVIEGKPVLYYVINQLKYCKSFEKLIIATTTLPEDDKIVQFCTDNNVNYFRGDSKNVLERHYRCAEKFSLSTIIRMPSDKPLLDPEVVDKVVETFNTNYYDYVTNFLPPTFPSGTEVEVVSFGSLKKSWEKAILSSEKEHVTEYIYNHRDDFRIFNVVNSENLSNFRWAVDRIEDLRLVREIVSRMSKSPILIKDILELFINEPSLVEINKQVDGNEGVTRSETEDKEFLESKSGFK</sequence>
<proteinExistence type="predicted"/>
<dbReference type="EMBL" id="JACAST010000028">
    <property type="protein sequence ID" value="NWK02390.1"/>
    <property type="molecule type" value="Genomic_DNA"/>
</dbReference>
<name>A0A7K4NNW4_9ARCH</name>
<dbReference type="PANTHER" id="PTHR42866:SF1">
    <property type="entry name" value="SPORE COAT POLYSACCHARIDE BIOSYNTHESIS PROTEIN SPSF"/>
    <property type="match status" value="1"/>
</dbReference>
<feature type="compositionally biased region" description="Basic and acidic residues" evidence="1">
    <location>
        <begin position="242"/>
        <end position="253"/>
    </location>
</feature>
<evidence type="ECO:0000313" key="3">
    <source>
        <dbReference type="Proteomes" id="UP000529843"/>
    </source>
</evidence>
<dbReference type="Proteomes" id="UP000529843">
    <property type="component" value="Unassembled WGS sequence"/>
</dbReference>
<keyword evidence="2" id="KW-0808">Transferase</keyword>